<feature type="compositionally biased region" description="Basic and acidic residues" evidence="1">
    <location>
        <begin position="396"/>
        <end position="420"/>
    </location>
</feature>
<dbReference type="EMBL" id="LATX01001986">
    <property type="protein sequence ID" value="KTB35550.1"/>
    <property type="molecule type" value="Genomic_DNA"/>
</dbReference>
<sequence>MTHPSSSSTRVLAGAAPGQLDPTQPIRLLRSNQSRLFFASFDPRTASSHRDPNLDHDLSKARRVILEANGEKITWRFVPKALLEEGVIDEGEWPRVVDICGLSDDELAEESEVEEMIVDDSAPKRSRSAVPERSKKLEQMRQNREARREKAARRAEKLAQKESPTFEFSFPSTSAATAPTSQILPEAKRKATSLFSPLGRDDTDYIRPNDELYPSHNIYYEHTNTSNSKRARTVSPGAMKRELEAKRGRREWQKHIRREAKIKRRREQWNEQFMREVMAEVPEHGGFTNGELLLVQITSQILTADVRLSDDSESEPPESRDPDESLDERAAREAAIAESRRKLAELEKDKPLWEAEARKRAMWEKAEEEAQRLREAQRRWEEARQAEAVKQARVNAAREREEAARREREQKAQRQREKYQRQQRWSYGPWTTQRALEKYKVMSQSFDTTKFSDEEPLTFDTVPWPVLKHPASLSVEDVDWSAVENFFQGVQPHMKSQDFRDLIEKSHRRFHPDRWRARGLLKTVANEAERGFLDVAANTVAQALTPLWMEVTGRK</sequence>
<dbReference type="AlphaFoldDB" id="A0A0W0FGR6"/>
<dbReference type="Proteomes" id="UP000054988">
    <property type="component" value="Unassembled WGS sequence"/>
</dbReference>
<evidence type="ECO:0000313" key="2">
    <source>
        <dbReference type="EMBL" id="KTB35550.1"/>
    </source>
</evidence>
<comment type="caution">
    <text evidence="2">The sequence shown here is derived from an EMBL/GenBank/DDBJ whole genome shotgun (WGS) entry which is preliminary data.</text>
</comment>
<accession>A0A0W0FGR6</accession>
<feature type="compositionally biased region" description="Basic and acidic residues" evidence="1">
    <location>
        <begin position="317"/>
        <end position="330"/>
    </location>
</feature>
<feature type="region of interest" description="Disordered" evidence="1">
    <location>
        <begin position="110"/>
        <end position="179"/>
    </location>
</feature>
<feature type="compositionally biased region" description="Polar residues" evidence="1">
    <location>
        <begin position="1"/>
        <end position="10"/>
    </location>
</feature>
<proteinExistence type="predicted"/>
<dbReference type="eggNOG" id="ENOG502SINC">
    <property type="taxonomic scope" value="Eukaryota"/>
</dbReference>
<feature type="region of interest" description="Disordered" evidence="1">
    <location>
        <begin position="1"/>
        <end position="25"/>
    </location>
</feature>
<evidence type="ECO:0000256" key="1">
    <source>
        <dbReference type="SAM" id="MobiDB-lite"/>
    </source>
</evidence>
<feature type="region of interest" description="Disordered" evidence="1">
    <location>
        <begin position="306"/>
        <end position="330"/>
    </location>
</feature>
<protein>
    <submittedName>
        <fullName evidence="2">Uncharacterized protein</fullName>
    </submittedName>
</protein>
<evidence type="ECO:0000313" key="3">
    <source>
        <dbReference type="Proteomes" id="UP000054988"/>
    </source>
</evidence>
<feature type="compositionally biased region" description="Basic and acidic residues" evidence="1">
    <location>
        <begin position="130"/>
        <end position="160"/>
    </location>
</feature>
<gene>
    <name evidence="2" type="ORF">WG66_11715</name>
</gene>
<reference evidence="2 3" key="1">
    <citation type="submission" date="2015-12" db="EMBL/GenBank/DDBJ databases">
        <title>Draft genome sequence of Moniliophthora roreri, the causal agent of frosty pod rot of cacao.</title>
        <authorList>
            <person name="Aime M.C."/>
            <person name="Diaz-Valderrama J.R."/>
            <person name="Kijpornyongpan T."/>
            <person name="Phillips-Mora W."/>
        </authorList>
    </citation>
    <scope>NUCLEOTIDE SEQUENCE [LARGE SCALE GENOMIC DNA]</scope>
    <source>
        <strain evidence="2 3">MCA 2952</strain>
    </source>
</reference>
<name>A0A0W0FGR6_MONRR</name>
<feature type="compositionally biased region" description="Low complexity" evidence="1">
    <location>
        <begin position="161"/>
        <end position="179"/>
    </location>
</feature>
<organism evidence="2 3">
    <name type="scientific">Moniliophthora roreri</name>
    <name type="common">Frosty pod rot fungus</name>
    <name type="synonym">Monilia roreri</name>
    <dbReference type="NCBI Taxonomy" id="221103"/>
    <lineage>
        <taxon>Eukaryota</taxon>
        <taxon>Fungi</taxon>
        <taxon>Dikarya</taxon>
        <taxon>Basidiomycota</taxon>
        <taxon>Agaricomycotina</taxon>
        <taxon>Agaricomycetes</taxon>
        <taxon>Agaricomycetidae</taxon>
        <taxon>Agaricales</taxon>
        <taxon>Marasmiineae</taxon>
        <taxon>Marasmiaceae</taxon>
        <taxon>Moniliophthora</taxon>
    </lineage>
</organism>
<feature type="region of interest" description="Disordered" evidence="1">
    <location>
        <begin position="395"/>
        <end position="420"/>
    </location>
</feature>